<reference evidence="1 2" key="1">
    <citation type="submission" date="2024-01" db="EMBL/GenBank/DDBJ databases">
        <authorList>
            <person name="Waweru B."/>
        </authorList>
    </citation>
    <scope>NUCLEOTIDE SEQUENCE [LARGE SCALE GENOMIC DNA]</scope>
</reference>
<feature type="non-terminal residue" evidence="1">
    <location>
        <position position="1"/>
    </location>
</feature>
<proteinExistence type="predicted"/>
<sequence length="65" mass="7749">QKLKKKIVKAMETRLVQITDSKSWEKVKCKNTEKDPFKEQFKPMTLDPASYFLLAYIIEPLREMD</sequence>
<gene>
    <name evidence="1" type="ORF">DCAF_LOCUS1443</name>
</gene>
<dbReference type="Proteomes" id="UP001314170">
    <property type="component" value="Unassembled WGS sequence"/>
</dbReference>
<keyword evidence="2" id="KW-1185">Reference proteome</keyword>
<dbReference type="EMBL" id="CAWUPB010000142">
    <property type="protein sequence ID" value="CAK7323813.1"/>
    <property type="molecule type" value="Genomic_DNA"/>
</dbReference>
<evidence type="ECO:0000313" key="1">
    <source>
        <dbReference type="EMBL" id="CAK7323813.1"/>
    </source>
</evidence>
<evidence type="ECO:0000313" key="2">
    <source>
        <dbReference type="Proteomes" id="UP001314170"/>
    </source>
</evidence>
<name>A0AAV1QS13_9ROSI</name>
<comment type="caution">
    <text evidence="1">The sequence shown here is derived from an EMBL/GenBank/DDBJ whole genome shotgun (WGS) entry which is preliminary data.</text>
</comment>
<protein>
    <submittedName>
        <fullName evidence="1">Uncharacterized protein</fullName>
    </submittedName>
</protein>
<organism evidence="1 2">
    <name type="scientific">Dovyalis caffra</name>
    <dbReference type="NCBI Taxonomy" id="77055"/>
    <lineage>
        <taxon>Eukaryota</taxon>
        <taxon>Viridiplantae</taxon>
        <taxon>Streptophyta</taxon>
        <taxon>Embryophyta</taxon>
        <taxon>Tracheophyta</taxon>
        <taxon>Spermatophyta</taxon>
        <taxon>Magnoliopsida</taxon>
        <taxon>eudicotyledons</taxon>
        <taxon>Gunneridae</taxon>
        <taxon>Pentapetalae</taxon>
        <taxon>rosids</taxon>
        <taxon>fabids</taxon>
        <taxon>Malpighiales</taxon>
        <taxon>Salicaceae</taxon>
        <taxon>Flacourtieae</taxon>
        <taxon>Dovyalis</taxon>
    </lineage>
</organism>
<accession>A0AAV1QS13</accession>
<dbReference type="AlphaFoldDB" id="A0AAV1QS13"/>